<dbReference type="AlphaFoldDB" id="A0A934RBE8"/>
<keyword evidence="3" id="KW-0132">Cell division</keyword>
<dbReference type="SUPFAM" id="SSF50249">
    <property type="entry name" value="Nucleic acid-binding proteins"/>
    <property type="match status" value="1"/>
</dbReference>
<dbReference type="GO" id="GO:0051301">
    <property type="term" value="P:cell division"/>
    <property type="evidence" value="ECO:0007669"/>
    <property type="project" value="UniProtKB-KW"/>
</dbReference>
<dbReference type="InterPro" id="IPR036599">
    <property type="entry name" value="DNA_ligase_N_sf"/>
</dbReference>
<dbReference type="PROSITE" id="PS50160">
    <property type="entry name" value="DNA_LIGASE_A3"/>
    <property type="match status" value="1"/>
</dbReference>
<dbReference type="Gene3D" id="1.10.3260.10">
    <property type="entry name" value="DNA ligase, ATP-dependent, N-terminal domain"/>
    <property type="match status" value="1"/>
</dbReference>
<dbReference type="InterPro" id="IPR012308">
    <property type="entry name" value="DNA_ligase_ATP-dep_N"/>
</dbReference>
<dbReference type="SUPFAM" id="SSF56091">
    <property type="entry name" value="DNA ligase/mRNA capping enzyme, catalytic domain"/>
    <property type="match status" value="1"/>
</dbReference>
<keyword evidence="7 12" id="KW-0067">ATP-binding</keyword>
<evidence type="ECO:0000256" key="12">
    <source>
        <dbReference type="RuleBase" id="RU000617"/>
    </source>
</evidence>
<organism evidence="15 16">
    <name type="scientific">Haloferula rosea</name>
    <dbReference type="NCBI Taxonomy" id="490093"/>
    <lineage>
        <taxon>Bacteria</taxon>
        <taxon>Pseudomonadati</taxon>
        <taxon>Verrucomicrobiota</taxon>
        <taxon>Verrucomicrobiia</taxon>
        <taxon>Verrucomicrobiales</taxon>
        <taxon>Verrucomicrobiaceae</taxon>
        <taxon>Haloferula</taxon>
    </lineage>
</organism>
<dbReference type="EC" id="6.5.1.1" evidence="12"/>
<evidence type="ECO:0000313" key="16">
    <source>
        <dbReference type="Proteomes" id="UP000658278"/>
    </source>
</evidence>
<dbReference type="InterPro" id="IPR036866">
    <property type="entry name" value="RibonucZ/Hydroxyglut_hydro"/>
</dbReference>
<dbReference type="GO" id="GO:0006310">
    <property type="term" value="P:DNA recombination"/>
    <property type="evidence" value="ECO:0007669"/>
    <property type="project" value="UniProtKB-KW"/>
</dbReference>
<dbReference type="PANTHER" id="PTHR45674">
    <property type="entry name" value="DNA LIGASE 1/3 FAMILY MEMBER"/>
    <property type="match status" value="1"/>
</dbReference>
<name>A0A934RBE8_9BACT</name>
<dbReference type="GO" id="GO:0003910">
    <property type="term" value="F:DNA ligase (ATP) activity"/>
    <property type="evidence" value="ECO:0007669"/>
    <property type="project" value="UniProtKB-EC"/>
</dbReference>
<keyword evidence="16" id="KW-1185">Reference proteome</keyword>
<evidence type="ECO:0000256" key="11">
    <source>
        <dbReference type="ARBA" id="ARBA00034003"/>
    </source>
</evidence>
<dbReference type="EMBL" id="JAENII010000010">
    <property type="protein sequence ID" value="MBK1827947.1"/>
    <property type="molecule type" value="Genomic_DNA"/>
</dbReference>
<evidence type="ECO:0000256" key="1">
    <source>
        <dbReference type="ARBA" id="ARBA00007572"/>
    </source>
</evidence>
<dbReference type="PROSITE" id="PS00333">
    <property type="entry name" value="DNA_LIGASE_A2"/>
    <property type="match status" value="1"/>
</dbReference>
<dbReference type="NCBIfam" id="TIGR00574">
    <property type="entry name" value="dnl1"/>
    <property type="match status" value="1"/>
</dbReference>
<dbReference type="InterPro" id="IPR012310">
    <property type="entry name" value="DNA_ligase_ATP-dep_cent"/>
</dbReference>
<comment type="similarity">
    <text evidence="1 13">Belongs to the ATP-dependent DNA ligase family.</text>
</comment>
<dbReference type="InterPro" id="IPR016059">
    <property type="entry name" value="DNA_ligase_ATP-dep_CS"/>
</dbReference>
<dbReference type="InterPro" id="IPR011108">
    <property type="entry name" value="RMMBL"/>
</dbReference>
<evidence type="ECO:0000256" key="5">
    <source>
        <dbReference type="ARBA" id="ARBA00022741"/>
    </source>
</evidence>
<reference evidence="15" key="1">
    <citation type="submission" date="2021-01" db="EMBL/GenBank/DDBJ databases">
        <title>Modified the classification status of verrucomicrobia.</title>
        <authorList>
            <person name="Feng X."/>
        </authorList>
    </citation>
    <scope>NUCLEOTIDE SEQUENCE</scope>
    <source>
        <strain evidence="15">KCTC 22201</strain>
    </source>
</reference>
<dbReference type="Pfam" id="PF04675">
    <property type="entry name" value="DNA_ligase_A_N"/>
    <property type="match status" value="1"/>
</dbReference>
<dbReference type="Gene3D" id="3.60.15.10">
    <property type="entry name" value="Ribonuclease Z/Hydroxyacylglutathione hydrolase-like"/>
    <property type="match status" value="1"/>
</dbReference>
<evidence type="ECO:0000256" key="4">
    <source>
        <dbReference type="ARBA" id="ARBA00022705"/>
    </source>
</evidence>
<evidence type="ECO:0000256" key="13">
    <source>
        <dbReference type="RuleBase" id="RU004196"/>
    </source>
</evidence>
<keyword evidence="6 12" id="KW-0227">DNA damage</keyword>
<dbReference type="Pfam" id="PF04679">
    <property type="entry name" value="DNA_ligase_A_C"/>
    <property type="match status" value="1"/>
</dbReference>
<dbReference type="GO" id="GO:0005524">
    <property type="term" value="F:ATP binding"/>
    <property type="evidence" value="ECO:0007669"/>
    <property type="project" value="UniProtKB-KW"/>
</dbReference>
<dbReference type="GO" id="GO:0003677">
    <property type="term" value="F:DNA binding"/>
    <property type="evidence" value="ECO:0007669"/>
    <property type="project" value="InterPro"/>
</dbReference>
<keyword evidence="10" id="KW-0131">Cell cycle</keyword>
<evidence type="ECO:0000256" key="6">
    <source>
        <dbReference type="ARBA" id="ARBA00022763"/>
    </source>
</evidence>
<dbReference type="PROSITE" id="PS00697">
    <property type="entry name" value="DNA_LIGASE_A1"/>
    <property type="match status" value="1"/>
</dbReference>
<sequence length="889" mass="100043">MAAEEIQIQARKAGIYLPEADLWLDPHGRQGRAFISHAHADHFSRPDEVICSPETAHLLQRRFGLKPETFEVIPFGETRRMAGFELTLHPAGHVVGSAMLHIRRMKDDQTLLFTGDFKTEATRTCPAAMAVRADSLIVETTYGRPEYVLPSRAEVESSILRFIEAAFDTGEVPVLCAYSLGKAQELSALLGEHGIAFQAHPSVLEMNDACRELGIDLPHAERIASPIPDRHAVICPPNAVRSTLIRRLKRKVTAMVSGWGIHPHARYRYQVEEVFPLSDHADYRQLLDFVAAVDPRHVHTIHGSTREFAATLRAAGREAWSLFTDDQLELFGKQDTPHKDLGHEVSWDRPLAILNEQLNEIAQIPSRILKRDRLAAILASLDDPSLRQLVDWLSERSLKLGFGFASMRLALLEAYSIPLADYRAVSDQQQDPARTARILAGMHGRPDDSPFGFQDLTSLMHELKETSAPLDAIRRLASTLRHLPPPEVEFVMRVLTREFRIGSREGLVEEATAEAFSASAKEIATAHMLGGDLGATALMARHGKLTEARLTIGTPIKVMLASPSPDASTIWDKLSSDRAEVWLEDKFDGIRAQLHKSGNEVHLFSRDQRSLDDEFPELLKAATRLPDCLIDGEIIAYEEGRKLTFFDLQKRLGRKKMKSSRAQTDLFHPQEIPVRFISFDLLALEQESLWQRPLVERRACLETIGFRPPFELAARFKATSAEEIDEHFKQARARLNEGLIAKDPTSAYQFGRRGQSWIKLKKAEVTLDCVVVKAQQGHGKRAGVLSDYTFAVRDRDNGQLRVIGKAYSGLTDEQIEELTEHFKKTTIEKQRRVHLVEPTTVLEIAFDSIRPSKRHDSGLAMRFPRIKAIRRDKTPDDIDTLQFARTLSS</sequence>
<keyword evidence="4" id="KW-0235">DNA replication</keyword>
<comment type="catalytic activity">
    <reaction evidence="11 12">
        <text>ATP + (deoxyribonucleotide)n-3'-hydroxyl + 5'-phospho-(deoxyribonucleotide)m = (deoxyribonucleotide)n+m + AMP + diphosphate.</text>
        <dbReference type="EC" id="6.5.1.1"/>
    </reaction>
</comment>
<evidence type="ECO:0000256" key="3">
    <source>
        <dbReference type="ARBA" id="ARBA00022618"/>
    </source>
</evidence>
<dbReference type="CDD" id="cd07898">
    <property type="entry name" value="Adenylation_DNA_ligase"/>
    <property type="match status" value="1"/>
</dbReference>
<comment type="caution">
    <text evidence="15">The sequence shown here is derived from an EMBL/GenBank/DDBJ whole genome shotgun (WGS) entry which is preliminary data.</text>
</comment>
<keyword evidence="2 12" id="KW-0436">Ligase</keyword>
<evidence type="ECO:0000259" key="14">
    <source>
        <dbReference type="PROSITE" id="PS50160"/>
    </source>
</evidence>
<dbReference type="Proteomes" id="UP000658278">
    <property type="component" value="Unassembled WGS sequence"/>
</dbReference>
<dbReference type="InterPro" id="IPR050191">
    <property type="entry name" value="ATP-dep_DNA_ligase"/>
</dbReference>
<accession>A0A934RBE8</accession>
<dbReference type="PANTHER" id="PTHR45674:SF4">
    <property type="entry name" value="DNA LIGASE 1"/>
    <property type="match status" value="1"/>
</dbReference>
<feature type="domain" description="ATP-dependent DNA ligase family profile" evidence="14">
    <location>
        <begin position="667"/>
        <end position="794"/>
    </location>
</feature>
<dbReference type="InterPro" id="IPR012309">
    <property type="entry name" value="DNA_ligase_ATP-dep_C"/>
</dbReference>
<dbReference type="Pfam" id="PF01068">
    <property type="entry name" value="DNA_ligase_A_M"/>
    <property type="match status" value="1"/>
</dbReference>
<dbReference type="Pfam" id="PF07521">
    <property type="entry name" value="RMMBL"/>
    <property type="match status" value="1"/>
</dbReference>
<dbReference type="Gene3D" id="2.40.50.140">
    <property type="entry name" value="Nucleic acid-binding proteins"/>
    <property type="match status" value="1"/>
</dbReference>
<dbReference type="SUPFAM" id="SSF117018">
    <property type="entry name" value="ATP-dependent DNA ligase DNA-binding domain"/>
    <property type="match status" value="1"/>
</dbReference>
<proteinExistence type="inferred from homology"/>
<dbReference type="GO" id="GO:0006281">
    <property type="term" value="P:DNA repair"/>
    <property type="evidence" value="ECO:0007669"/>
    <property type="project" value="UniProtKB-KW"/>
</dbReference>
<dbReference type="GO" id="GO:0071897">
    <property type="term" value="P:DNA biosynthetic process"/>
    <property type="evidence" value="ECO:0007669"/>
    <property type="project" value="InterPro"/>
</dbReference>
<dbReference type="Gene3D" id="3.40.50.12650">
    <property type="match status" value="1"/>
</dbReference>
<dbReference type="CDD" id="cd07972">
    <property type="entry name" value="OBF_DNA_ligase_Arch_LigB"/>
    <property type="match status" value="1"/>
</dbReference>
<dbReference type="SUPFAM" id="SSF56281">
    <property type="entry name" value="Metallo-hydrolase/oxidoreductase"/>
    <property type="match status" value="1"/>
</dbReference>
<evidence type="ECO:0000256" key="7">
    <source>
        <dbReference type="ARBA" id="ARBA00022840"/>
    </source>
</evidence>
<evidence type="ECO:0000313" key="15">
    <source>
        <dbReference type="EMBL" id="MBK1827947.1"/>
    </source>
</evidence>
<keyword evidence="9 12" id="KW-0234">DNA repair</keyword>
<gene>
    <name evidence="15" type="ORF">JIN81_13025</name>
</gene>
<dbReference type="InterPro" id="IPR000977">
    <property type="entry name" value="DNA_ligase_ATP-dep"/>
</dbReference>
<dbReference type="Gene3D" id="3.30.470.30">
    <property type="entry name" value="DNA ligase/mRNA capping enzyme"/>
    <property type="match status" value="1"/>
</dbReference>
<evidence type="ECO:0000256" key="8">
    <source>
        <dbReference type="ARBA" id="ARBA00023172"/>
    </source>
</evidence>
<dbReference type="GO" id="GO:0006260">
    <property type="term" value="P:DNA replication"/>
    <property type="evidence" value="ECO:0007669"/>
    <property type="project" value="UniProtKB-KW"/>
</dbReference>
<evidence type="ECO:0000256" key="9">
    <source>
        <dbReference type="ARBA" id="ARBA00023204"/>
    </source>
</evidence>
<dbReference type="InterPro" id="IPR012340">
    <property type="entry name" value="NA-bd_OB-fold"/>
</dbReference>
<evidence type="ECO:0000256" key="2">
    <source>
        <dbReference type="ARBA" id="ARBA00022598"/>
    </source>
</evidence>
<keyword evidence="8 12" id="KW-0233">DNA recombination</keyword>
<keyword evidence="5 12" id="KW-0547">Nucleotide-binding</keyword>
<evidence type="ECO:0000256" key="10">
    <source>
        <dbReference type="ARBA" id="ARBA00023306"/>
    </source>
</evidence>
<protein>
    <recommendedName>
        <fullName evidence="12">DNA ligase</fullName>
        <ecNumber evidence="12">6.5.1.1</ecNumber>
    </recommendedName>
</protein>
<dbReference type="RefSeq" id="WP_200280347.1">
    <property type="nucleotide sequence ID" value="NZ_JAENII010000010.1"/>
</dbReference>